<accession>A0A834VZC4</accession>
<sequence length="69" mass="7829">MVKFPGRSRRPEFSDTLFSHVIENRFSLAFLHFLVIQLLYLNDGFLVLGGEVIILTVACGYLVRPVGFV</sequence>
<keyword evidence="1" id="KW-0812">Transmembrane</keyword>
<name>A0A834VZC4_9FABA</name>
<dbReference type="Proteomes" id="UP000634136">
    <property type="component" value="Unassembled WGS sequence"/>
</dbReference>
<comment type="caution">
    <text evidence="2">The sequence shown here is derived from an EMBL/GenBank/DDBJ whole genome shotgun (WGS) entry which is preliminary data.</text>
</comment>
<gene>
    <name evidence="2" type="ORF">G2W53_042904</name>
</gene>
<feature type="transmembrane region" description="Helical" evidence="1">
    <location>
        <begin position="45"/>
        <end position="63"/>
    </location>
</feature>
<keyword evidence="1" id="KW-0472">Membrane</keyword>
<dbReference type="EMBL" id="JAAIUW010000013">
    <property type="protein sequence ID" value="KAF7803793.1"/>
    <property type="molecule type" value="Genomic_DNA"/>
</dbReference>
<keyword evidence="1" id="KW-1133">Transmembrane helix</keyword>
<proteinExistence type="predicted"/>
<protein>
    <submittedName>
        <fullName evidence="2">Uncharacterized protein</fullName>
    </submittedName>
</protein>
<keyword evidence="3" id="KW-1185">Reference proteome</keyword>
<organism evidence="2 3">
    <name type="scientific">Senna tora</name>
    <dbReference type="NCBI Taxonomy" id="362788"/>
    <lineage>
        <taxon>Eukaryota</taxon>
        <taxon>Viridiplantae</taxon>
        <taxon>Streptophyta</taxon>
        <taxon>Embryophyta</taxon>
        <taxon>Tracheophyta</taxon>
        <taxon>Spermatophyta</taxon>
        <taxon>Magnoliopsida</taxon>
        <taxon>eudicotyledons</taxon>
        <taxon>Gunneridae</taxon>
        <taxon>Pentapetalae</taxon>
        <taxon>rosids</taxon>
        <taxon>fabids</taxon>
        <taxon>Fabales</taxon>
        <taxon>Fabaceae</taxon>
        <taxon>Caesalpinioideae</taxon>
        <taxon>Cassia clade</taxon>
        <taxon>Senna</taxon>
    </lineage>
</organism>
<evidence type="ECO:0000256" key="1">
    <source>
        <dbReference type="SAM" id="Phobius"/>
    </source>
</evidence>
<evidence type="ECO:0000313" key="3">
    <source>
        <dbReference type="Proteomes" id="UP000634136"/>
    </source>
</evidence>
<dbReference type="AlphaFoldDB" id="A0A834VZC4"/>
<feature type="transmembrane region" description="Helical" evidence="1">
    <location>
        <begin position="21"/>
        <end position="39"/>
    </location>
</feature>
<evidence type="ECO:0000313" key="2">
    <source>
        <dbReference type="EMBL" id="KAF7803793.1"/>
    </source>
</evidence>
<reference evidence="2" key="1">
    <citation type="submission" date="2020-09" db="EMBL/GenBank/DDBJ databases">
        <title>Genome-Enabled Discovery of Anthraquinone Biosynthesis in Senna tora.</title>
        <authorList>
            <person name="Kang S.-H."/>
            <person name="Pandey R.P."/>
            <person name="Lee C.-M."/>
            <person name="Sim J.-S."/>
            <person name="Jeong J.-T."/>
            <person name="Choi B.-S."/>
            <person name="Jung M."/>
            <person name="Ginzburg D."/>
            <person name="Zhao K."/>
            <person name="Won S.Y."/>
            <person name="Oh T.-J."/>
            <person name="Yu Y."/>
            <person name="Kim N.-H."/>
            <person name="Lee O.R."/>
            <person name="Lee T.-H."/>
            <person name="Bashyal P."/>
            <person name="Kim T.-S."/>
            <person name="Lee W.-H."/>
            <person name="Kawkins C."/>
            <person name="Kim C.-K."/>
            <person name="Kim J.S."/>
            <person name="Ahn B.O."/>
            <person name="Rhee S.Y."/>
            <person name="Sohng J.K."/>
        </authorList>
    </citation>
    <scope>NUCLEOTIDE SEQUENCE</scope>
    <source>
        <tissue evidence="2">Leaf</tissue>
    </source>
</reference>